<evidence type="ECO:0000313" key="2">
    <source>
        <dbReference type="Proteomes" id="UP001176960"/>
    </source>
</evidence>
<dbReference type="Proteomes" id="UP001176960">
    <property type="component" value="Unassembled WGS sequence"/>
</dbReference>
<dbReference type="AlphaFoldDB" id="A0AA35UQQ6"/>
<name>A0AA35UQQ6_9PROT</name>
<dbReference type="EMBL" id="CATKSH010000028">
    <property type="protein sequence ID" value="CAI9121950.1"/>
    <property type="molecule type" value="Genomic_DNA"/>
</dbReference>
<gene>
    <name evidence="1" type="ORF">LMG32879_002806</name>
</gene>
<organism evidence="1 2">
    <name type="scientific">Brytella acorum</name>
    <dbReference type="NCBI Taxonomy" id="2959299"/>
    <lineage>
        <taxon>Bacteria</taxon>
        <taxon>Pseudomonadati</taxon>
        <taxon>Pseudomonadota</taxon>
        <taxon>Alphaproteobacteria</taxon>
        <taxon>Acetobacterales</taxon>
        <taxon>Acetobacteraceae</taxon>
        <taxon>Brytella</taxon>
    </lineage>
</organism>
<reference evidence="1" key="1">
    <citation type="submission" date="2023-03" db="EMBL/GenBank/DDBJ databases">
        <authorList>
            <person name="Cleenwerck I."/>
        </authorList>
    </citation>
    <scope>NUCLEOTIDE SEQUENCE</scope>
    <source>
        <strain evidence="1">LMG 32879</strain>
    </source>
</reference>
<sequence length="182" mass="19390">MDTILMDAPIAEDAARRVIGAVRHAFHGWRRCASPRRSATPWESELPGIATLFRAAQDAMVELQGTGLIVPCPGTVAATKHERRLLRATAAAQDADDALVDNFLPRLAPHPCARPVLARAVTSLAGSLSGCGHWLSETPFPAPTLRLLRLRGIDPAGLRVAWPASHEVSTRQAGDSRCGAPA</sequence>
<accession>A0AA35UQQ6</accession>
<keyword evidence="2" id="KW-1185">Reference proteome</keyword>
<protein>
    <submittedName>
        <fullName evidence="1">Uncharacterized protein</fullName>
    </submittedName>
</protein>
<dbReference type="RefSeq" id="WP_289843827.1">
    <property type="nucleotide sequence ID" value="NZ_CATKSH010000028.1"/>
</dbReference>
<comment type="caution">
    <text evidence="1">The sequence shown here is derived from an EMBL/GenBank/DDBJ whole genome shotgun (WGS) entry which is preliminary data.</text>
</comment>
<evidence type="ECO:0000313" key="1">
    <source>
        <dbReference type="EMBL" id="CAI9121950.1"/>
    </source>
</evidence>
<proteinExistence type="predicted"/>